<organism evidence="2 3">
    <name type="scientific">Malus baccata</name>
    <name type="common">Siberian crab apple</name>
    <name type="synonym">Pyrus baccata</name>
    <dbReference type="NCBI Taxonomy" id="106549"/>
    <lineage>
        <taxon>Eukaryota</taxon>
        <taxon>Viridiplantae</taxon>
        <taxon>Streptophyta</taxon>
        <taxon>Embryophyta</taxon>
        <taxon>Tracheophyta</taxon>
        <taxon>Spermatophyta</taxon>
        <taxon>Magnoliopsida</taxon>
        <taxon>eudicotyledons</taxon>
        <taxon>Gunneridae</taxon>
        <taxon>Pentapetalae</taxon>
        <taxon>rosids</taxon>
        <taxon>fabids</taxon>
        <taxon>Rosales</taxon>
        <taxon>Rosaceae</taxon>
        <taxon>Amygdaloideae</taxon>
        <taxon>Maleae</taxon>
        <taxon>Malus</taxon>
    </lineage>
</organism>
<reference evidence="2 3" key="1">
    <citation type="journal article" date="2019" name="G3 (Bethesda)">
        <title>Sequencing of a Wild Apple (Malus baccata) Genome Unravels the Differences Between Cultivated and Wild Apple Species Regarding Disease Resistance and Cold Tolerance.</title>
        <authorList>
            <person name="Chen X."/>
        </authorList>
    </citation>
    <scope>NUCLEOTIDE SEQUENCE [LARGE SCALE GENOMIC DNA]</scope>
    <source>
        <strain evidence="3">cv. Shandingzi</strain>
        <tissue evidence="2">Leaves</tissue>
    </source>
</reference>
<dbReference type="EMBL" id="VIEB01000020">
    <property type="protein sequence ID" value="TQE12447.1"/>
    <property type="molecule type" value="Genomic_DNA"/>
</dbReference>
<dbReference type="AlphaFoldDB" id="A0A540NN40"/>
<evidence type="ECO:0000256" key="1">
    <source>
        <dbReference type="SAM" id="MobiDB-lite"/>
    </source>
</evidence>
<proteinExistence type="predicted"/>
<accession>A0A540NN40</accession>
<name>A0A540NN40_MALBA</name>
<evidence type="ECO:0000313" key="3">
    <source>
        <dbReference type="Proteomes" id="UP000315295"/>
    </source>
</evidence>
<keyword evidence="3" id="KW-1185">Reference proteome</keyword>
<comment type="caution">
    <text evidence="2">The sequence shown here is derived from an EMBL/GenBank/DDBJ whole genome shotgun (WGS) entry which is preliminary data.</text>
</comment>
<dbReference type="Proteomes" id="UP000315295">
    <property type="component" value="Unassembled WGS sequence"/>
</dbReference>
<gene>
    <name evidence="2" type="ORF">C1H46_002100</name>
</gene>
<dbReference type="STRING" id="106549.A0A540NN40"/>
<feature type="region of interest" description="Disordered" evidence="1">
    <location>
        <begin position="72"/>
        <end position="100"/>
    </location>
</feature>
<evidence type="ECO:0000313" key="2">
    <source>
        <dbReference type="EMBL" id="TQE12447.1"/>
    </source>
</evidence>
<feature type="compositionally biased region" description="Low complexity" evidence="1">
    <location>
        <begin position="73"/>
        <end position="94"/>
    </location>
</feature>
<protein>
    <submittedName>
        <fullName evidence="2">Uncharacterized protein</fullName>
    </submittedName>
</protein>
<sequence>MTLQLEDGLLVGSRYNRSSKAAKQQEARQLSKELQGCRSLSKRRKLDSDHIDELSSEVMQIEPCSQLTDVVHSSEPISRIESSSAESRTSPAPTNFGSNQVYSHNTASPICLLWLRSARGKEKLGFLSLSCVRTPIEFGEGSEKRMGFNSYAWELSLQTPNFGTVVCRGDPRADNKSSYDSAVVAPCKLQRQ</sequence>